<evidence type="ECO:0000313" key="2">
    <source>
        <dbReference type="EMBL" id="GID13219.1"/>
    </source>
</evidence>
<sequence>MHVDIEIFSDIACPWCYLGKRRLEQALDRYDGDVTVRWRPYQLDPSAPSEPTPLQPALAAKFGGLDRVREMNARLTEMGAAAGLDYRFEDAQHVNTRPAHRLAWYAGREGRGNEVAEGLFSAYFTEGRNVADPGVLLEVGVAAGLDRDALAAFLASDDGVAEVDAELDEARELGITGVPTFVFAGKYAVSGAQEADTLLEVLDEVRRRESATSVLTTIGGDATTDKDACTDDSCAI</sequence>
<dbReference type="PANTHER" id="PTHR13887:SF41">
    <property type="entry name" value="THIOREDOXIN SUPERFAMILY PROTEIN"/>
    <property type="match status" value="1"/>
</dbReference>
<dbReference type="Gene3D" id="3.40.30.10">
    <property type="entry name" value="Glutaredoxin"/>
    <property type="match status" value="1"/>
</dbReference>
<accession>A0A8J3NBC6</accession>
<dbReference type="Pfam" id="PF01323">
    <property type="entry name" value="DSBA"/>
    <property type="match status" value="1"/>
</dbReference>
<keyword evidence="3" id="KW-1185">Reference proteome</keyword>
<name>A0A8J3NBC6_9ACTN</name>
<dbReference type="AlphaFoldDB" id="A0A8J3NBC6"/>
<dbReference type="SUPFAM" id="SSF52833">
    <property type="entry name" value="Thioredoxin-like"/>
    <property type="match status" value="1"/>
</dbReference>
<evidence type="ECO:0000259" key="1">
    <source>
        <dbReference type="Pfam" id="PF01323"/>
    </source>
</evidence>
<evidence type="ECO:0000313" key="3">
    <source>
        <dbReference type="Proteomes" id="UP000612808"/>
    </source>
</evidence>
<dbReference type="CDD" id="cd03024">
    <property type="entry name" value="DsbA_FrnE"/>
    <property type="match status" value="1"/>
</dbReference>
<protein>
    <submittedName>
        <fullName evidence="2">DSBA oxidoreductase</fullName>
    </submittedName>
</protein>
<reference evidence="2" key="1">
    <citation type="submission" date="2021-01" db="EMBL/GenBank/DDBJ databases">
        <title>Whole genome shotgun sequence of Actinocatenispora rupis NBRC 107355.</title>
        <authorList>
            <person name="Komaki H."/>
            <person name="Tamura T."/>
        </authorList>
    </citation>
    <scope>NUCLEOTIDE SEQUENCE</scope>
    <source>
        <strain evidence="2">NBRC 107355</strain>
    </source>
</reference>
<feature type="domain" description="DSBA-like thioredoxin" evidence="1">
    <location>
        <begin position="5"/>
        <end position="202"/>
    </location>
</feature>
<dbReference type="InterPro" id="IPR036249">
    <property type="entry name" value="Thioredoxin-like_sf"/>
</dbReference>
<dbReference type="Proteomes" id="UP000612808">
    <property type="component" value="Unassembled WGS sequence"/>
</dbReference>
<dbReference type="GO" id="GO:0016491">
    <property type="term" value="F:oxidoreductase activity"/>
    <property type="evidence" value="ECO:0007669"/>
    <property type="project" value="InterPro"/>
</dbReference>
<dbReference type="InterPro" id="IPR001853">
    <property type="entry name" value="DSBA-like_thioredoxin_dom"/>
</dbReference>
<dbReference type="EMBL" id="BOMB01000023">
    <property type="protein sequence ID" value="GID13219.1"/>
    <property type="molecule type" value="Genomic_DNA"/>
</dbReference>
<proteinExistence type="predicted"/>
<comment type="caution">
    <text evidence="2">The sequence shown here is derived from an EMBL/GenBank/DDBJ whole genome shotgun (WGS) entry which is preliminary data.</text>
</comment>
<dbReference type="PANTHER" id="PTHR13887">
    <property type="entry name" value="GLUTATHIONE S-TRANSFERASE KAPPA"/>
    <property type="match status" value="1"/>
</dbReference>
<gene>
    <name evidence="2" type="primary">dsb</name>
    <name evidence="2" type="ORF">Aru02nite_41080</name>
</gene>
<organism evidence="2 3">
    <name type="scientific">Actinocatenispora rupis</name>
    <dbReference type="NCBI Taxonomy" id="519421"/>
    <lineage>
        <taxon>Bacteria</taxon>
        <taxon>Bacillati</taxon>
        <taxon>Actinomycetota</taxon>
        <taxon>Actinomycetes</taxon>
        <taxon>Micromonosporales</taxon>
        <taxon>Micromonosporaceae</taxon>
        <taxon>Actinocatenispora</taxon>
    </lineage>
</organism>